<sequence>MKRCPASHLPIREEPEWRAIHNDGGYETIFRLIGSDIIHCKHRSDNGNIVLSRIDSKKFLSILENLNLLHRPIYLLIDFENVTDIGYQYRTDFLNFAFNWGKNITMLVLYNVRDEIRNRLECFSAIAPEKIHMTFASSYRDGLDIILKLHEHSSVEKPEPLEKNESEQLKNRLLAAITRISLLNLLDQPVHPSPAENEFYPYFLAVEEFRKDMISKRMFDRQHKNELRQKYELQYKKQLSDLQQEIDLHKKQVHNYKNTLTALNSEIAVRNEKLYRLHAVDTEKKTITGLLCTQLRSIDKNNHFENLCPDMADNIQIAELCDLNLTAGEALFIDQLKIKHPFLTNNDVKICLLVRKKYSTKVIARLSETSTRGMESIRYRLHKKLGLQKNQSIKAYLCGF</sequence>
<dbReference type="RefSeq" id="WP_059139398.1">
    <property type="nucleotide sequence ID" value="NZ_LMBR01000208.1"/>
</dbReference>
<evidence type="ECO:0000313" key="2">
    <source>
        <dbReference type="EMBL" id="KUL21405.1"/>
    </source>
</evidence>
<evidence type="ECO:0000313" key="3">
    <source>
        <dbReference type="Proteomes" id="UP000053937"/>
    </source>
</evidence>
<feature type="coiled-coil region" evidence="1">
    <location>
        <begin position="232"/>
        <end position="266"/>
    </location>
</feature>
<keyword evidence="3" id="KW-1185">Reference proteome</keyword>
<dbReference type="InterPro" id="IPR016032">
    <property type="entry name" value="Sig_transdc_resp-reg_C-effctor"/>
</dbReference>
<dbReference type="OrthoDB" id="1090267at2"/>
<protein>
    <submittedName>
        <fullName evidence="2">Uncharacterized protein</fullName>
    </submittedName>
</protein>
<proteinExistence type="predicted"/>
<gene>
    <name evidence="2" type="ORF">ASB62_08120</name>
</gene>
<dbReference type="AlphaFoldDB" id="A0A101J705"/>
<dbReference type="EMBL" id="LMBR01000208">
    <property type="protein sequence ID" value="KUL21405.1"/>
    <property type="molecule type" value="Genomic_DNA"/>
</dbReference>
<accession>A0A101J705</accession>
<organism evidence="2 3">
    <name type="scientific">Chlorobium limicola</name>
    <dbReference type="NCBI Taxonomy" id="1092"/>
    <lineage>
        <taxon>Bacteria</taxon>
        <taxon>Pseudomonadati</taxon>
        <taxon>Chlorobiota</taxon>
        <taxon>Chlorobiia</taxon>
        <taxon>Chlorobiales</taxon>
        <taxon>Chlorobiaceae</taxon>
        <taxon>Chlorobium/Pelodictyon group</taxon>
        <taxon>Chlorobium</taxon>
    </lineage>
</organism>
<name>A0A101J705_CHLLI</name>
<dbReference type="Proteomes" id="UP000053937">
    <property type="component" value="Unassembled WGS sequence"/>
</dbReference>
<comment type="caution">
    <text evidence="2">The sequence shown here is derived from an EMBL/GenBank/DDBJ whole genome shotgun (WGS) entry which is preliminary data.</text>
</comment>
<evidence type="ECO:0000256" key="1">
    <source>
        <dbReference type="SAM" id="Coils"/>
    </source>
</evidence>
<reference evidence="2 3" key="1">
    <citation type="submission" date="2015-10" db="EMBL/GenBank/DDBJ databases">
        <title>Draft Genome Sequence of Chlorobium limicola strain Frasassi Growing under Artificial Lighting in the Frasassi Cave System.</title>
        <authorList>
            <person name="Mansor M."/>
            <person name="Macalady J."/>
        </authorList>
    </citation>
    <scope>NUCLEOTIDE SEQUENCE [LARGE SCALE GENOMIC DNA]</scope>
    <source>
        <strain evidence="2 3">Frasassi</strain>
    </source>
</reference>
<keyword evidence="1" id="KW-0175">Coiled coil</keyword>
<dbReference type="SUPFAM" id="SSF46894">
    <property type="entry name" value="C-terminal effector domain of the bipartite response regulators"/>
    <property type="match status" value="1"/>
</dbReference>
<dbReference type="GO" id="GO:0003677">
    <property type="term" value="F:DNA binding"/>
    <property type="evidence" value="ECO:0007669"/>
    <property type="project" value="InterPro"/>
</dbReference>
<dbReference type="GO" id="GO:0006355">
    <property type="term" value="P:regulation of DNA-templated transcription"/>
    <property type="evidence" value="ECO:0007669"/>
    <property type="project" value="InterPro"/>
</dbReference>